<evidence type="ECO:0000313" key="2">
    <source>
        <dbReference type="Proteomes" id="UP001217089"/>
    </source>
</evidence>
<dbReference type="Proteomes" id="UP001217089">
    <property type="component" value="Unassembled WGS sequence"/>
</dbReference>
<keyword evidence="2" id="KW-1185">Reference proteome</keyword>
<protein>
    <submittedName>
        <fullName evidence="1">Uncharacterized protein</fullName>
    </submittedName>
</protein>
<proteinExistence type="predicted"/>
<comment type="caution">
    <text evidence="1">The sequence shown here is derived from an EMBL/GenBank/DDBJ whole genome shotgun (WGS) entry which is preliminary data.</text>
</comment>
<name>A0ABQ9EJE4_TEGGR</name>
<evidence type="ECO:0000313" key="1">
    <source>
        <dbReference type="EMBL" id="KAJ8304067.1"/>
    </source>
</evidence>
<gene>
    <name evidence="1" type="ORF">KUTeg_017650</name>
</gene>
<reference evidence="1 2" key="1">
    <citation type="submission" date="2022-12" db="EMBL/GenBank/DDBJ databases">
        <title>Chromosome-level genome of Tegillarca granosa.</title>
        <authorList>
            <person name="Kim J."/>
        </authorList>
    </citation>
    <scope>NUCLEOTIDE SEQUENCE [LARGE SCALE GENOMIC DNA]</scope>
    <source>
        <strain evidence="1">Teg-2019</strain>
        <tissue evidence="1">Adductor muscle</tissue>
    </source>
</reference>
<sequence length="81" mass="9409">MLQVPSLSIPAHIKFKVIIKAKYSFEEGNALKMLKVLGKKGCIHRLLIQSQNKDMNMVLSTENSFEVFYENFWKTSKSTYH</sequence>
<accession>A0ABQ9EJE4</accession>
<dbReference type="EMBL" id="JARBDR010000903">
    <property type="protein sequence ID" value="KAJ8304067.1"/>
    <property type="molecule type" value="Genomic_DNA"/>
</dbReference>
<organism evidence="1 2">
    <name type="scientific">Tegillarca granosa</name>
    <name type="common">Malaysian cockle</name>
    <name type="synonym">Anadara granosa</name>
    <dbReference type="NCBI Taxonomy" id="220873"/>
    <lineage>
        <taxon>Eukaryota</taxon>
        <taxon>Metazoa</taxon>
        <taxon>Spiralia</taxon>
        <taxon>Lophotrochozoa</taxon>
        <taxon>Mollusca</taxon>
        <taxon>Bivalvia</taxon>
        <taxon>Autobranchia</taxon>
        <taxon>Pteriomorphia</taxon>
        <taxon>Arcoida</taxon>
        <taxon>Arcoidea</taxon>
        <taxon>Arcidae</taxon>
        <taxon>Tegillarca</taxon>
    </lineage>
</organism>